<dbReference type="KEGG" id="pzh:CX676_16955"/>
<dbReference type="Proteomes" id="UP000234530">
    <property type="component" value="Chromosome"/>
</dbReference>
<gene>
    <name evidence="2" type="ORF">CX676_16955</name>
</gene>
<name>A0A2H5F243_9RHOB</name>
<evidence type="ECO:0000256" key="1">
    <source>
        <dbReference type="SAM" id="MobiDB-lite"/>
    </source>
</evidence>
<dbReference type="Pfam" id="PF11748">
    <property type="entry name" value="DUF3306"/>
    <property type="match status" value="1"/>
</dbReference>
<dbReference type="AlphaFoldDB" id="A0A2H5F243"/>
<dbReference type="InterPro" id="IPR021735">
    <property type="entry name" value="DUF3306"/>
</dbReference>
<dbReference type="OrthoDB" id="8100830at2"/>
<keyword evidence="3" id="KW-1185">Reference proteome</keyword>
<sequence>MSDFWTRRRTQVLAEDRQIEAEAQMAVEAAEDAARVEAQAGLSEPELLAELGLPDPDGLKAGDDFAAFLRREVPEVLRRRALRQLWKSNPVLANLDGLLDHDEDFSDAATVKPAMQTVYRVGRGMVERALDGVDALIAGAETGDPAPLPDPVRRPTSARVSVLPPSTPIEVVAEAVPVAEAAEPRPAPRHMQFQFAEAPA</sequence>
<reference evidence="2 3" key="1">
    <citation type="journal article" date="2013" name="Antonie Van Leeuwenhoek">
        <title>Paracoccus zhejiangensis sp. nov., isolated from activated sludge in wastewater-treatment system.</title>
        <authorList>
            <person name="Wu Z.G."/>
            <person name="Zhang D.F."/>
            <person name="Liu Y.L."/>
            <person name="Wang F."/>
            <person name="Jiang X."/>
            <person name="Li C."/>
            <person name="Li S.P."/>
            <person name="Hong Q."/>
            <person name="Li W.J."/>
        </authorList>
    </citation>
    <scope>NUCLEOTIDE SEQUENCE [LARGE SCALE GENOMIC DNA]</scope>
    <source>
        <strain evidence="2 3">J6</strain>
    </source>
</reference>
<organism evidence="2 3">
    <name type="scientific">Paracoccus zhejiangensis</name>
    <dbReference type="NCBI Taxonomy" id="1077935"/>
    <lineage>
        <taxon>Bacteria</taxon>
        <taxon>Pseudomonadati</taxon>
        <taxon>Pseudomonadota</taxon>
        <taxon>Alphaproteobacteria</taxon>
        <taxon>Rhodobacterales</taxon>
        <taxon>Paracoccaceae</taxon>
        <taxon>Paracoccus</taxon>
    </lineage>
</organism>
<accession>A0A2H5F243</accession>
<dbReference type="EMBL" id="CP025430">
    <property type="protein sequence ID" value="AUH65628.1"/>
    <property type="molecule type" value="Genomic_DNA"/>
</dbReference>
<proteinExistence type="predicted"/>
<evidence type="ECO:0000313" key="3">
    <source>
        <dbReference type="Proteomes" id="UP000234530"/>
    </source>
</evidence>
<protein>
    <submittedName>
        <fullName evidence="2">DUF3306 domain-containing protein</fullName>
    </submittedName>
</protein>
<dbReference type="RefSeq" id="WP_101753601.1">
    <property type="nucleotide sequence ID" value="NZ_CP025430.1"/>
</dbReference>
<evidence type="ECO:0000313" key="2">
    <source>
        <dbReference type="EMBL" id="AUH65628.1"/>
    </source>
</evidence>
<feature type="region of interest" description="Disordered" evidence="1">
    <location>
        <begin position="140"/>
        <end position="161"/>
    </location>
</feature>